<evidence type="ECO:0000313" key="11">
    <source>
        <dbReference type="Proteomes" id="UP000694546"/>
    </source>
</evidence>
<dbReference type="InterPro" id="IPR033112">
    <property type="entry name" value="PLA2_Asp_AS"/>
</dbReference>
<dbReference type="GO" id="GO:0006644">
    <property type="term" value="P:phospholipid metabolic process"/>
    <property type="evidence" value="ECO:0007669"/>
    <property type="project" value="InterPro"/>
</dbReference>
<evidence type="ECO:0000256" key="2">
    <source>
        <dbReference type="ARBA" id="ARBA00022525"/>
    </source>
</evidence>
<evidence type="ECO:0000256" key="3">
    <source>
        <dbReference type="ARBA" id="ARBA00023157"/>
    </source>
</evidence>
<comment type="catalytic activity">
    <reaction evidence="8">
        <text>a 1,2-diacyl-sn-glycero-3-phosphocholine + H2O = a 1-acyl-sn-glycero-3-phosphocholine + a fatty acid + H(+)</text>
        <dbReference type="Rhea" id="RHEA:15801"/>
        <dbReference type="ChEBI" id="CHEBI:15377"/>
        <dbReference type="ChEBI" id="CHEBI:15378"/>
        <dbReference type="ChEBI" id="CHEBI:28868"/>
        <dbReference type="ChEBI" id="CHEBI:57643"/>
        <dbReference type="ChEBI" id="CHEBI:58168"/>
        <dbReference type="EC" id="3.1.1.4"/>
    </reaction>
</comment>
<dbReference type="GO" id="GO:0005576">
    <property type="term" value="C:extracellular region"/>
    <property type="evidence" value="ECO:0007669"/>
    <property type="project" value="UniProtKB-SubCell"/>
</dbReference>
<feature type="disulfide bond" evidence="6">
    <location>
        <begin position="67"/>
        <end position="128"/>
    </location>
</feature>
<keyword evidence="8" id="KW-0378">Hydrolase</keyword>
<keyword evidence="8" id="KW-0732">Signal</keyword>
<dbReference type="GO" id="GO:0047498">
    <property type="term" value="F:calcium-dependent phospholipase A2 activity"/>
    <property type="evidence" value="ECO:0007669"/>
    <property type="project" value="TreeGrafter"/>
</dbReference>
<dbReference type="OMA" id="MIECTID"/>
<dbReference type="InterPro" id="IPR001211">
    <property type="entry name" value="PLA2"/>
</dbReference>
<organism evidence="10 11">
    <name type="scientific">Gadus morhua</name>
    <name type="common">Atlantic cod</name>
    <dbReference type="NCBI Taxonomy" id="8049"/>
    <lineage>
        <taxon>Eukaryota</taxon>
        <taxon>Metazoa</taxon>
        <taxon>Chordata</taxon>
        <taxon>Craniata</taxon>
        <taxon>Vertebrata</taxon>
        <taxon>Euteleostomi</taxon>
        <taxon>Actinopterygii</taxon>
        <taxon>Neopterygii</taxon>
        <taxon>Teleostei</taxon>
        <taxon>Neoteleostei</taxon>
        <taxon>Acanthomorphata</taxon>
        <taxon>Zeiogadaria</taxon>
        <taxon>Gadariae</taxon>
        <taxon>Gadiformes</taxon>
        <taxon>Gadoidei</taxon>
        <taxon>Gadidae</taxon>
        <taxon>Gadus</taxon>
    </lineage>
</organism>
<feature type="chain" id="PRO_5044994658" description="Phospholipase A2" evidence="8">
    <location>
        <begin position="20"/>
        <end position="147"/>
    </location>
</feature>
<accession>A0A8C5BRR0</accession>
<reference evidence="10" key="1">
    <citation type="submission" date="2025-08" db="UniProtKB">
        <authorList>
            <consortium name="Ensembl"/>
        </authorList>
    </citation>
    <scope>IDENTIFICATION</scope>
</reference>
<evidence type="ECO:0000256" key="8">
    <source>
        <dbReference type="RuleBase" id="RU361236"/>
    </source>
</evidence>
<feature type="active site" evidence="4">
    <location>
        <position position="71"/>
    </location>
</feature>
<dbReference type="AlphaFoldDB" id="A0A8C5BRR0"/>
<dbReference type="GeneTree" id="ENSGT00940000154885"/>
<name>A0A8C5BRR0_GADMO</name>
<gene>
    <name evidence="10" type="primary">LOC115532677</name>
</gene>
<feature type="disulfide bond" evidence="6">
    <location>
        <begin position="74"/>
        <end position="121"/>
    </location>
</feature>
<feature type="domain" description="Phospholipase A2-like central" evidence="9">
    <location>
        <begin position="24"/>
        <end position="147"/>
    </location>
</feature>
<comment type="subcellular location">
    <subcellularLocation>
        <location evidence="1 8">Secreted</location>
    </subcellularLocation>
</comment>
<feature type="binding site" evidence="5">
    <location>
        <position position="53"/>
    </location>
    <ligand>
        <name>Ca(2+)</name>
        <dbReference type="ChEBI" id="CHEBI:29108"/>
    </ligand>
</feature>
<feature type="disulfide bond" evidence="6">
    <location>
        <begin position="52"/>
        <end position="68"/>
    </location>
</feature>
<evidence type="ECO:0000256" key="4">
    <source>
        <dbReference type="PIRSR" id="PIRSR601211-1"/>
    </source>
</evidence>
<evidence type="ECO:0000256" key="5">
    <source>
        <dbReference type="PIRSR" id="PIRSR601211-2"/>
    </source>
</evidence>
<evidence type="ECO:0000256" key="6">
    <source>
        <dbReference type="PIRSR" id="PIRSR601211-3"/>
    </source>
</evidence>
<protein>
    <recommendedName>
        <fullName evidence="8">Phospholipase A2</fullName>
        <ecNumber evidence="8">3.1.1.4</ecNumber>
    </recommendedName>
</protein>
<evidence type="ECO:0000256" key="1">
    <source>
        <dbReference type="ARBA" id="ARBA00004613"/>
    </source>
</evidence>
<dbReference type="RefSeq" id="XP_030198426.1">
    <property type="nucleotide sequence ID" value="XM_030342566.1"/>
</dbReference>
<keyword evidence="5" id="KW-0479">Metal-binding</keyword>
<dbReference type="GO" id="GO:0050482">
    <property type="term" value="P:arachidonate secretion"/>
    <property type="evidence" value="ECO:0007669"/>
    <property type="project" value="InterPro"/>
</dbReference>
<proteinExistence type="inferred from homology"/>
<dbReference type="GO" id="GO:0005543">
    <property type="term" value="F:phospholipid binding"/>
    <property type="evidence" value="ECO:0007669"/>
    <property type="project" value="TreeGrafter"/>
</dbReference>
<dbReference type="GO" id="GO:0016042">
    <property type="term" value="P:lipid catabolic process"/>
    <property type="evidence" value="ECO:0007669"/>
    <property type="project" value="InterPro"/>
</dbReference>
<dbReference type="SMART" id="SM00085">
    <property type="entry name" value="PA2c"/>
    <property type="match status" value="1"/>
</dbReference>
<feature type="signal peptide" evidence="8">
    <location>
        <begin position="1"/>
        <end position="19"/>
    </location>
</feature>
<dbReference type="EC" id="3.1.1.4" evidence="8"/>
<dbReference type="GeneID" id="115532677"/>
<evidence type="ECO:0000256" key="7">
    <source>
        <dbReference type="RuleBase" id="RU003654"/>
    </source>
</evidence>
<dbReference type="InterPro" id="IPR033113">
    <property type="entry name" value="PLA2_histidine"/>
</dbReference>
<evidence type="ECO:0000259" key="9">
    <source>
        <dbReference type="SMART" id="SM00085"/>
    </source>
</evidence>
<dbReference type="GO" id="GO:0005509">
    <property type="term" value="F:calcium ion binding"/>
    <property type="evidence" value="ECO:0007669"/>
    <property type="project" value="InterPro"/>
</dbReference>
<keyword evidence="5 8" id="KW-0106">Calcium</keyword>
<feature type="binding site" evidence="5">
    <location>
        <position position="51"/>
    </location>
    <ligand>
        <name>Ca(2+)</name>
        <dbReference type="ChEBI" id="CHEBI:29108"/>
    </ligand>
</feature>
<reference evidence="10" key="2">
    <citation type="submission" date="2025-09" db="UniProtKB">
        <authorList>
            <consortium name="Ensembl"/>
        </authorList>
    </citation>
    <scope>IDENTIFICATION</scope>
</reference>
<dbReference type="PRINTS" id="PR00389">
    <property type="entry name" value="PHPHLIPASEA2"/>
</dbReference>
<keyword evidence="11" id="KW-1185">Reference proteome</keyword>
<dbReference type="Ensembl" id="ENSGMOT00000025891.1">
    <property type="protein sequence ID" value="ENSGMOP00000048000.1"/>
    <property type="gene ID" value="ENSGMOG00000027538.1"/>
</dbReference>
<dbReference type="PROSITE" id="PS00118">
    <property type="entry name" value="PA2_HIS"/>
    <property type="match status" value="1"/>
</dbReference>
<dbReference type="InterPro" id="IPR036444">
    <property type="entry name" value="PLipase_A2_dom_sf"/>
</dbReference>
<dbReference type="GO" id="GO:0005102">
    <property type="term" value="F:signaling receptor binding"/>
    <property type="evidence" value="ECO:0007669"/>
    <property type="project" value="UniProtKB-ARBA"/>
</dbReference>
<feature type="binding site" evidence="5">
    <location>
        <position position="72"/>
    </location>
    <ligand>
        <name>Ca(2+)</name>
        <dbReference type="ChEBI" id="CHEBI:29108"/>
    </ligand>
</feature>
<dbReference type="PANTHER" id="PTHR11716">
    <property type="entry name" value="PHOSPHOLIPASE A2 FAMILY MEMBER"/>
    <property type="match status" value="1"/>
</dbReference>
<dbReference type="Gene3D" id="1.20.90.10">
    <property type="entry name" value="Phospholipase A2 domain"/>
    <property type="match status" value="1"/>
</dbReference>
<evidence type="ECO:0000313" key="10">
    <source>
        <dbReference type="Ensembl" id="ENSGMOP00000048000.1"/>
    </source>
</evidence>
<keyword evidence="8" id="KW-0443">Lipid metabolism</keyword>
<feature type="disulfide bond" evidence="6">
    <location>
        <begin position="107"/>
        <end position="119"/>
    </location>
</feature>
<comment type="cofactor">
    <cofactor evidence="5">
        <name>Ca(2+)</name>
        <dbReference type="ChEBI" id="CHEBI:29108"/>
    </cofactor>
    <text evidence="5">Binds 1 Ca(2+) ion per subunit.</text>
</comment>
<dbReference type="SUPFAM" id="SSF48619">
    <property type="entry name" value="Phospholipase A2, PLA2"/>
    <property type="match status" value="1"/>
</dbReference>
<feature type="disulfide bond" evidence="6">
    <location>
        <begin position="84"/>
        <end position="114"/>
    </location>
</feature>
<dbReference type="InterPro" id="IPR016090">
    <property type="entry name" value="PLA2-like_dom"/>
</dbReference>
<dbReference type="Pfam" id="PF00068">
    <property type="entry name" value="Phospholip_A2_1"/>
    <property type="match status" value="1"/>
</dbReference>
<dbReference type="CDD" id="cd00125">
    <property type="entry name" value="PLA2c"/>
    <property type="match status" value="1"/>
</dbReference>
<dbReference type="PANTHER" id="PTHR11716:SF94">
    <property type="entry name" value="PHOSPHOLIPASE A2"/>
    <property type="match status" value="1"/>
</dbReference>
<feature type="active site" evidence="4">
    <location>
        <position position="122"/>
    </location>
</feature>
<keyword evidence="3 6" id="KW-1015">Disulfide bond</keyword>
<dbReference type="PROSITE" id="PS00119">
    <property type="entry name" value="PA2_ASP"/>
    <property type="match status" value="1"/>
</dbReference>
<comment type="similarity">
    <text evidence="7">Belongs to the phospholipase A2 family.</text>
</comment>
<sequence>MKLPQLLVVVAAGLSYARGSDLRALNQFRAMIMCVMPDSWPVMDYTDYGCYCGLGGSGAPVDDLDRCCQVHDKCYSNSMQHDECWPIFDNPYTEHYFYDCKNHEVTCSARNNKCERFICECDRKAAECFARSTWNPEHEHLPGKHCK</sequence>
<dbReference type="Proteomes" id="UP000694546">
    <property type="component" value="Chromosome 19"/>
</dbReference>
<feature type="binding site" evidence="5">
    <location>
        <position position="55"/>
    </location>
    <ligand>
        <name>Ca(2+)</name>
        <dbReference type="ChEBI" id="CHEBI:29108"/>
    </ligand>
</feature>
<keyword evidence="2 8" id="KW-0964">Secreted</keyword>